<keyword evidence="16" id="KW-1185">Reference proteome</keyword>
<accession>A0A0S4L7X4</accession>
<dbReference type="Pfam" id="PF02943">
    <property type="entry name" value="FeThRed_B"/>
    <property type="match status" value="1"/>
</dbReference>
<feature type="region of interest" description="Disordered" evidence="14">
    <location>
        <begin position="121"/>
        <end position="146"/>
    </location>
</feature>
<dbReference type="RefSeq" id="WP_090895399.1">
    <property type="nucleotide sequence ID" value="NZ_CZPZ01000006.1"/>
</dbReference>
<dbReference type="GO" id="GO:0046872">
    <property type="term" value="F:metal ion binding"/>
    <property type="evidence" value="ECO:0007669"/>
    <property type="project" value="UniProtKB-KW"/>
</dbReference>
<dbReference type="GO" id="GO:0016730">
    <property type="term" value="F:oxidoreductase activity, acting on iron-sulfur proteins as donors"/>
    <property type="evidence" value="ECO:0007669"/>
    <property type="project" value="InterPro"/>
</dbReference>
<dbReference type="GO" id="GO:0051539">
    <property type="term" value="F:4 iron, 4 sulfur cluster binding"/>
    <property type="evidence" value="ECO:0007669"/>
    <property type="project" value="UniProtKB-KW"/>
</dbReference>
<comment type="subunit">
    <text evidence="11">Heterodimer of subunit A (variable subunit) and subunit B (catalytic subunit). Heterodimeric FTR forms a complex with ferredoxin and thioredoxin.</text>
</comment>
<evidence type="ECO:0000313" key="16">
    <source>
        <dbReference type="Proteomes" id="UP000198736"/>
    </source>
</evidence>
<dbReference type="Proteomes" id="UP000198736">
    <property type="component" value="Unassembled WGS sequence"/>
</dbReference>
<evidence type="ECO:0000256" key="10">
    <source>
        <dbReference type="ARBA" id="ARBA00023157"/>
    </source>
</evidence>
<evidence type="ECO:0000256" key="12">
    <source>
        <dbReference type="ARBA" id="ARBA00030295"/>
    </source>
</evidence>
<dbReference type="SUPFAM" id="SSF57662">
    <property type="entry name" value="Ferredoxin thioredoxin reductase (FTR), catalytic beta chain"/>
    <property type="match status" value="1"/>
</dbReference>
<dbReference type="InterPro" id="IPR004209">
    <property type="entry name" value="FTR_bsu"/>
</dbReference>
<gene>
    <name evidence="15" type="ORF">COMA2_140085</name>
</gene>
<dbReference type="EMBL" id="CZPZ01000006">
    <property type="protein sequence ID" value="CUS33799.1"/>
    <property type="molecule type" value="Genomic_DNA"/>
</dbReference>
<dbReference type="OrthoDB" id="12890at2"/>
<evidence type="ECO:0000256" key="2">
    <source>
        <dbReference type="ARBA" id="ARBA00003945"/>
    </source>
</evidence>
<keyword evidence="8" id="KW-0408">Iron</keyword>
<proteinExistence type="inferred from homology"/>
<evidence type="ECO:0000256" key="4">
    <source>
        <dbReference type="ARBA" id="ARBA00012358"/>
    </source>
</evidence>
<evidence type="ECO:0000256" key="5">
    <source>
        <dbReference type="ARBA" id="ARBA00022485"/>
    </source>
</evidence>
<keyword evidence="6" id="KW-0479">Metal-binding</keyword>
<evidence type="ECO:0000313" key="15">
    <source>
        <dbReference type="EMBL" id="CUS33799.1"/>
    </source>
</evidence>
<keyword evidence="9" id="KW-0411">Iron-sulfur</keyword>
<comment type="cofactor">
    <cofactor evidence="1">
        <name>[4Fe-4S] cluster</name>
        <dbReference type="ChEBI" id="CHEBI:49883"/>
    </cofactor>
</comment>
<comment type="function">
    <text evidence="2">Catalytic subunit of the ferredoxin-thioredoxin reductase (FTR), which catalyzes the two-electron reduction of thioredoxins by the electrons provided by reduced ferredoxin.</text>
</comment>
<dbReference type="PANTHER" id="PTHR35113:SF1">
    <property type="entry name" value="FERREDOXIN-THIOREDOXIN REDUCTASE CATALYTIC CHAIN, CHLOROPLASTIC"/>
    <property type="match status" value="1"/>
</dbReference>
<evidence type="ECO:0000256" key="3">
    <source>
        <dbReference type="ARBA" id="ARBA00007941"/>
    </source>
</evidence>
<keyword evidence="7 15" id="KW-0560">Oxidoreductase</keyword>
<evidence type="ECO:0000256" key="9">
    <source>
        <dbReference type="ARBA" id="ARBA00023014"/>
    </source>
</evidence>
<protein>
    <recommendedName>
        <fullName evidence="4">ferredoxin:thioredoxin reductase</fullName>
        <ecNumber evidence="4">1.8.7.2</ecNumber>
    </recommendedName>
    <alternativeName>
        <fullName evidence="12">Ferredoxin-thioredoxin reductase subunit B</fullName>
    </alternativeName>
</protein>
<dbReference type="InterPro" id="IPR036644">
    <property type="entry name" value="FTR_bsu_sf"/>
</dbReference>
<evidence type="ECO:0000256" key="14">
    <source>
        <dbReference type="SAM" id="MobiDB-lite"/>
    </source>
</evidence>
<evidence type="ECO:0000256" key="8">
    <source>
        <dbReference type="ARBA" id="ARBA00023004"/>
    </source>
</evidence>
<keyword evidence="5" id="KW-0004">4Fe-4S</keyword>
<comment type="similarity">
    <text evidence="3">Belongs to the ferredoxin thioredoxin reductase beta subunit family.</text>
</comment>
<dbReference type="Gene3D" id="3.90.460.10">
    <property type="entry name" value="Ferredoxin thioredoxin reductase catalytic beta subunit"/>
    <property type="match status" value="1"/>
</dbReference>
<evidence type="ECO:0000256" key="6">
    <source>
        <dbReference type="ARBA" id="ARBA00022723"/>
    </source>
</evidence>
<evidence type="ECO:0000256" key="13">
    <source>
        <dbReference type="ARBA" id="ARBA00048150"/>
    </source>
</evidence>
<evidence type="ECO:0000256" key="1">
    <source>
        <dbReference type="ARBA" id="ARBA00001966"/>
    </source>
</evidence>
<evidence type="ECO:0000256" key="7">
    <source>
        <dbReference type="ARBA" id="ARBA00023002"/>
    </source>
</evidence>
<dbReference type="PANTHER" id="PTHR35113">
    <property type="entry name" value="FERREDOXIN-THIOREDOXIN REDUCTASE CATALYTIC CHAIN, CHLOROPLASTIC"/>
    <property type="match status" value="1"/>
</dbReference>
<dbReference type="EC" id="1.8.7.2" evidence="4"/>
<evidence type="ECO:0000256" key="11">
    <source>
        <dbReference type="ARBA" id="ARBA00026011"/>
    </source>
</evidence>
<reference evidence="16" key="1">
    <citation type="submission" date="2015-10" db="EMBL/GenBank/DDBJ databases">
        <authorList>
            <person name="Luecker S."/>
            <person name="Luecker S."/>
        </authorList>
    </citation>
    <scope>NUCLEOTIDE SEQUENCE [LARGE SCALE GENOMIC DNA]</scope>
</reference>
<keyword evidence="10" id="KW-1015">Disulfide bond</keyword>
<sequence length="146" mass="16275">MAEPTEESLEKIRKFVQGFAEKSGTTMHPNPAVTEAVVKGLGSHIDELGKPLCPCNFYKDKAAEAKLRRWICACDEMQIYKYCHCLLFVREDGMPITEYLPEGHEGREVYGVVIDPTPDKGRALKHKAVRTPTEPDESTSMSASST</sequence>
<dbReference type="STRING" id="1742973.COMA2_140085"/>
<organism evidence="15 16">
    <name type="scientific">Candidatus Nitrospira nitrificans</name>
    <dbReference type="NCBI Taxonomy" id="1742973"/>
    <lineage>
        <taxon>Bacteria</taxon>
        <taxon>Pseudomonadati</taxon>
        <taxon>Nitrospirota</taxon>
        <taxon>Nitrospiria</taxon>
        <taxon>Nitrospirales</taxon>
        <taxon>Nitrospiraceae</taxon>
        <taxon>Nitrospira</taxon>
    </lineage>
</organism>
<name>A0A0S4L7X4_9BACT</name>
<comment type="catalytic activity">
    <reaction evidence="13">
        <text>[thioredoxin]-disulfide + 2 reduced [2Fe-2S]-[ferredoxin] + 2 H(+) = [thioredoxin]-dithiol + 2 oxidized [2Fe-2S]-[ferredoxin]</text>
        <dbReference type="Rhea" id="RHEA:42336"/>
        <dbReference type="Rhea" id="RHEA-COMP:10000"/>
        <dbReference type="Rhea" id="RHEA-COMP:10001"/>
        <dbReference type="Rhea" id="RHEA-COMP:10698"/>
        <dbReference type="Rhea" id="RHEA-COMP:10700"/>
        <dbReference type="ChEBI" id="CHEBI:15378"/>
        <dbReference type="ChEBI" id="CHEBI:29950"/>
        <dbReference type="ChEBI" id="CHEBI:33737"/>
        <dbReference type="ChEBI" id="CHEBI:33738"/>
        <dbReference type="ChEBI" id="CHEBI:50058"/>
        <dbReference type="EC" id="1.8.7.2"/>
    </reaction>
</comment>
<dbReference type="AlphaFoldDB" id="A0A0S4L7X4"/>